<dbReference type="Proteomes" id="UP000254808">
    <property type="component" value="Chromosome"/>
</dbReference>
<dbReference type="CDD" id="cd05943">
    <property type="entry name" value="AACS"/>
    <property type="match status" value="1"/>
</dbReference>
<proteinExistence type="inferred from homology"/>
<evidence type="ECO:0000256" key="1">
    <source>
        <dbReference type="ARBA" id="ARBA00006432"/>
    </source>
</evidence>
<dbReference type="Gene3D" id="3.40.50.12780">
    <property type="entry name" value="N-terminal domain of ligase-like"/>
    <property type="match status" value="1"/>
</dbReference>
<accession>A0A345UHH8</accession>
<keyword evidence="2" id="KW-0436">Ligase</keyword>
<dbReference type="GO" id="GO:0005524">
    <property type="term" value="F:ATP binding"/>
    <property type="evidence" value="ECO:0007669"/>
    <property type="project" value="UniProtKB-KW"/>
</dbReference>
<keyword evidence="8" id="KW-1185">Reference proteome</keyword>
<name>A0A345UHH8_9BACT</name>
<evidence type="ECO:0000259" key="6">
    <source>
        <dbReference type="Pfam" id="PF16177"/>
    </source>
</evidence>
<feature type="domain" description="Acetyl-coenzyme A synthetase N-terminal" evidence="6">
    <location>
        <begin position="42"/>
        <end position="96"/>
    </location>
</feature>
<dbReference type="InterPro" id="IPR000873">
    <property type="entry name" value="AMP-dep_synth/lig_dom"/>
</dbReference>
<evidence type="ECO:0000259" key="5">
    <source>
        <dbReference type="Pfam" id="PF00501"/>
    </source>
</evidence>
<dbReference type="OrthoDB" id="9778383at2"/>
<dbReference type="NCBIfam" id="TIGR01217">
    <property type="entry name" value="ac_ac_CoA_syn"/>
    <property type="match status" value="1"/>
</dbReference>
<gene>
    <name evidence="7" type="ORF">CYPRO_0645</name>
</gene>
<evidence type="ECO:0000313" key="8">
    <source>
        <dbReference type="Proteomes" id="UP000254808"/>
    </source>
</evidence>
<keyword evidence="4" id="KW-0067">ATP-binding</keyword>
<reference evidence="7 8" key="1">
    <citation type="submission" date="2018-03" db="EMBL/GenBank/DDBJ databases">
        <title>Phenotypic and genomic properties of Cyclonatronum proteinivorum gen. nov., sp. nov., a haloalkaliphilic bacteroidete from soda lakes possessing Na+-translocating rhodopsin.</title>
        <authorList>
            <person name="Toshchakov S.V."/>
            <person name="Korzhenkov A."/>
            <person name="Samarov N.I."/>
            <person name="Kublanov I.V."/>
            <person name="Muntyan M.S."/>
            <person name="Sorokin D.Y."/>
        </authorList>
    </citation>
    <scope>NUCLEOTIDE SEQUENCE [LARGE SCALE GENOMIC DNA]</scope>
    <source>
        <strain evidence="7 8">Omega</strain>
    </source>
</reference>
<evidence type="ECO:0000256" key="2">
    <source>
        <dbReference type="ARBA" id="ARBA00022598"/>
    </source>
</evidence>
<dbReference type="InterPro" id="IPR020845">
    <property type="entry name" value="AMP-binding_CS"/>
</dbReference>
<dbReference type="SUPFAM" id="SSF56801">
    <property type="entry name" value="Acetyl-CoA synthetase-like"/>
    <property type="match status" value="1"/>
</dbReference>
<dbReference type="InterPro" id="IPR045851">
    <property type="entry name" value="AMP-bd_C_sf"/>
</dbReference>
<sequence>MKTTVPEGTLLWEPAPEQIEQTNLTRYRHWLTETRGLRFDDYHALWQWSVDETEAFWASLWDYFDIRSHAPYTAVLGKRDMPGADWFPGSTLNFAEHLFRMASAEHPALIFRTETLPMTELSWAELRAQVAALAAHLRDSGVKPGDRVAAFLPNSPHAFIGMLAAASLGAVWSSCSPDFGADSVTERFSQIAPVVLIAVNGYTYNGKKMDRSPQVSRLVSQLTSLREVITISWLPDGPAIPPQSGLRFTDWQQAVSRKEAELTFEPVPFAHPLWVLYSSGTTGLPKPIVHGHGGMLLEHLKYMEFHADVRPGDRFFWYSTTGWMMWNVVLAALLRGATAVLYDGSPAWPRADVLWKYAAQARMTTFGTSATYLVNCLKTGMRPAQSHDLSSLRSVGSTGSPLPPEGFNWVYQEVGRHIQLNSTSGGTDICSSFVGGNPTLPVHAGEIQCRVLGAAVEAWNEAGQAVTEEVGEMVITRPMPCMPVMFWGDEGMKRYRESYFEMFPGVWRHGDWLKVTSRGSCVIYGRSDATLNKMGVRIGTAEIYRAVEAEAAVRDSLIVSLERADGSWYMPLFVVMQQGATLDDDLRRRIGANIRDRIAPRFVPDAIIQIPEIPYTLSGKKMEKPVKRILEGTPVAKAASPDSMRNPDSLSLFEKLRLG</sequence>
<dbReference type="RefSeq" id="WP_114983253.1">
    <property type="nucleotide sequence ID" value="NZ_CP027806.1"/>
</dbReference>
<dbReference type="GO" id="GO:0006629">
    <property type="term" value="P:lipid metabolic process"/>
    <property type="evidence" value="ECO:0007669"/>
    <property type="project" value="InterPro"/>
</dbReference>
<comment type="similarity">
    <text evidence="1">Belongs to the ATP-dependent AMP-binding enzyme family.</text>
</comment>
<dbReference type="GO" id="GO:0030729">
    <property type="term" value="F:acetoacetate-CoA ligase activity"/>
    <property type="evidence" value="ECO:0007669"/>
    <property type="project" value="InterPro"/>
</dbReference>
<evidence type="ECO:0000256" key="4">
    <source>
        <dbReference type="ARBA" id="ARBA00022840"/>
    </source>
</evidence>
<dbReference type="Gene3D" id="3.30.300.30">
    <property type="match status" value="1"/>
</dbReference>
<dbReference type="Pfam" id="PF00501">
    <property type="entry name" value="AMP-binding"/>
    <property type="match status" value="1"/>
</dbReference>
<feature type="domain" description="AMP-dependent synthetase/ligase" evidence="5">
    <location>
        <begin position="105"/>
        <end position="478"/>
    </location>
</feature>
<dbReference type="PANTHER" id="PTHR42921">
    <property type="entry name" value="ACETOACETYL-COA SYNTHETASE"/>
    <property type="match status" value="1"/>
</dbReference>
<evidence type="ECO:0000256" key="3">
    <source>
        <dbReference type="ARBA" id="ARBA00022741"/>
    </source>
</evidence>
<keyword evidence="3" id="KW-0547">Nucleotide-binding</keyword>
<dbReference type="PANTHER" id="PTHR42921:SF1">
    <property type="entry name" value="ACETOACETYL-COA SYNTHETASE"/>
    <property type="match status" value="1"/>
</dbReference>
<dbReference type="InterPro" id="IPR032387">
    <property type="entry name" value="ACAS_N"/>
</dbReference>
<dbReference type="NCBIfam" id="NF002937">
    <property type="entry name" value="PRK03584.1"/>
    <property type="match status" value="1"/>
</dbReference>
<protein>
    <submittedName>
        <fullName evidence="7">Acetoacetyl-CoA synthetase</fullName>
    </submittedName>
</protein>
<evidence type="ECO:0000313" key="7">
    <source>
        <dbReference type="EMBL" id="AXI99929.1"/>
    </source>
</evidence>
<dbReference type="KEGG" id="cprv:CYPRO_0645"/>
<dbReference type="AlphaFoldDB" id="A0A345UHH8"/>
<dbReference type="EMBL" id="CP027806">
    <property type="protein sequence ID" value="AXI99929.1"/>
    <property type="molecule type" value="Genomic_DNA"/>
</dbReference>
<dbReference type="InterPro" id="IPR005914">
    <property type="entry name" value="Acac_CoA_synth"/>
</dbReference>
<dbReference type="InterPro" id="IPR042099">
    <property type="entry name" value="ANL_N_sf"/>
</dbReference>
<dbReference type="Pfam" id="PF16177">
    <property type="entry name" value="ACAS_N"/>
    <property type="match status" value="1"/>
</dbReference>
<dbReference type="PROSITE" id="PS00455">
    <property type="entry name" value="AMP_BINDING"/>
    <property type="match status" value="1"/>
</dbReference>
<organism evidence="7 8">
    <name type="scientific">Cyclonatronum proteinivorum</name>
    <dbReference type="NCBI Taxonomy" id="1457365"/>
    <lineage>
        <taxon>Bacteria</taxon>
        <taxon>Pseudomonadati</taxon>
        <taxon>Balneolota</taxon>
        <taxon>Balneolia</taxon>
        <taxon>Balneolales</taxon>
        <taxon>Cyclonatronaceae</taxon>
        <taxon>Cyclonatronum</taxon>
    </lineage>
</organism>